<reference evidence="3 4" key="1">
    <citation type="journal article" date="2020" name="Cell Host Microbe">
        <title>Functional and Genomic Variation between Human-Derived Isolates of Lachnospiraceae Reveals Inter- and Intra-Species Diversity.</title>
        <authorList>
            <person name="Sorbara M.T."/>
            <person name="Littmann E.R."/>
            <person name="Fontana E."/>
            <person name="Moody T.U."/>
            <person name="Kohout C.E."/>
            <person name="Gjonbalaj M."/>
            <person name="Eaton V."/>
            <person name="Seok R."/>
            <person name="Leiner I.M."/>
            <person name="Pamer E.G."/>
        </authorList>
    </citation>
    <scope>NUCLEOTIDE SEQUENCE [LARGE SCALE GENOMIC DNA]</scope>
    <source>
        <strain evidence="2 3">MSK.17.11</strain>
        <strain evidence="1 4">MSK.17.38</strain>
    </source>
</reference>
<keyword evidence="3" id="KW-1185">Reference proteome</keyword>
<name>A0A850HJG1_9FIRM</name>
<proteinExistence type="predicted"/>
<dbReference type="RefSeq" id="WP_101695263.1">
    <property type="nucleotide sequence ID" value="NZ_JAAITX010000005.1"/>
</dbReference>
<evidence type="ECO:0000313" key="4">
    <source>
        <dbReference type="Proteomes" id="UP000701680"/>
    </source>
</evidence>
<evidence type="ECO:0000313" key="3">
    <source>
        <dbReference type="Proteomes" id="UP000528555"/>
    </source>
</evidence>
<evidence type="ECO:0000313" key="1">
    <source>
        <dbReference type="EMBL" id="NSK14980.1"/>
    </source>
</evidence>
<reference evidence="2" key="2">
    <citation type="submission" date="2020-02" db="EMBL/GenBank/DDBJ databases">
        <authorList>
            <person name="Littmann E."/>
            <person name="Sorbara M."/>
        </authorList>
    </citation>
    <scope>NUCLEOTIDE SEQUENCE</scope>
    <source>
        <strain evidence="2">MSK.17.11</strain>
        <strain evidence="1">MSK.17.38</strain>
    </source>
</reference>
<dbReference type="AlphaFoldDB" id="A0A850HJG1"/>
<gene>
    <name evidence="2" type="ORF">G5A66_08870</name>
    <name evidence="1" type="ORF">G5A75_08890</name>
</gene>
<protein>
    <submittedName>
        <fullName evidence="2">Uncharacterized protein</fullName>
    </submittedName>
</protein>
<dbReference type="OrthoDB" id="1771153at2"/>
<comment type="caution">
    <text evidence="2">The sequence shown here is derived from an EMBL/GenBank/DDBJ whole genome shotgun (WGS) entry which is preliminary data.</text>
</comment>
<evidence type="ECO:0000313" key="2">
    <source>
        <dbReference type="EMBL" id="NVH58754.1"/>
    </source>
</evidence>
<dbReference type="Proteomes" id="UP000528555">
    <property type="component" value="Unassembled WGS sequence"/>
</dbReference>
<accession>A0A850HJG1</accession>
<organism evidence="2 3">
    <name type="scientific">Dorea phocaeensis</name>
    <dbReference type="NCBI Taxonomy" id="2040291"/>
    <lineage>
        <taxon>Bacteria</taxon>
        <taxon>Bacillati</taxon>
        <taxon>Bacillota</taxon>
        <taxon>Clostridia</taxon>
        <taxon>Lachnospirales</taxon>
        <taxon>Lachnospiraceae</taxon>
        <taxon>Dorea</taxon>
    </lineage>
</organism>
<sequence>MGNTSDMERMFQELAGYERKKVNLGIDRLPASPMQIVQAHIMSEDTAYMRDYVLNENGDIMELWFDGVKVSKT</sequence>
<dbReference type="Proteomes" id="UP000701680">
    <property type="component" value="Unassembled WGS sequence"/>
</dbReference>
<dbReference type="EMBL" id="JAAIUO010000005">
    <property type="protein sequence ID" value="NSK14980.1"/>
    <property type="molecule type" value="Genomic_DNA"/>
</dbReference>
<dbReference type="EMBL" id="JAAITX010000005">
    <property type="protein sequence ID" value="NVH58754.1"/>
    <property type="molecule type" value="Genomic_DNA"/>
</dbReference>